<reference evidence="3" key="1">
    <citation type="submission" date="2018-05" db="EMBL/GenBank/DDBJ databases">
        <authorList>
            <person name="Lanie J.A."/>
            <person name="Ng W.-L."/>
            <person name="Kazmierczak K.M."/>
            <person name="Andrzejewski T.M."/>
            <person name="Davidsen T.M."/>
            <person name="Wayne K.J."/>
            <person name="Tettelin H."/>
            <person name="Glass J.I."/>
            <person name="Rusch D."/>
            <person name="Podicherti R."/>
            <person name="Tsui H.-C.T."/>
            <person name="Winkler M.E."/>
        </authorList>
    </citation>
    <scope>NUCLEOTIDE SEQUENCE</scope>
</reference>
<proteinExistence type="predicted"/>
<protein>
    <recommendedName>
        <fullName evidence="2">HTH merR-type domain-containing protein</fullName>
    </recommendedName>
</protein>
<evidence type="ECO:0000313" key="3">
    <source>
        <dbReference type="EMBL" id="SVB19073.1"/>
    </source>
</evidence>
<dbReference type="InterPro" id="IPR047057">
    <property type="entry name" value="MerR_fam"/>
</dbReference>
<dbReference type="SMART" id="SM00422">
    <property type="entry name" value="HTH_MERR"/>
    <property type="match status" value="1"/>
</dbReference>
<dbReference type="InterPro" id="IPR000551">
    <property type="entry name" value="MerR-type_HTH_dom"/>
</dbReference>
<dbReference type="PANTHER" id="PTHR30204:SF89">
    <property type="entry name" value="HTH MERR-TYPE DOMAIN-CONTAINING PROTEIN"/>
    <property type="match status" value="1"/>
</dbReference>
<dbReference type="Gene3D" id="1.10.1660.10">
    <property type="match status" value="1"/>
</dbReference>
<dbReference type="CDD" id="cd00592">
    <property type="entry name" value="HTH_MerR-like"/>
    <property type="match status" value="1"/>
</dbReference>
<evidence type="ECO:0000256" key="1">
    <source>
        <dbReference type="ARBA" id="ARBA00023125"/>
    </source>
</evidence>
<keyword evidence="1" id="KW-0238">DNA-binding</keyword>
<dbReference type="PANTHER" id="PTHR30204">
    <property type="entry name" value="REDOX-CYCLING DRUG-SENSING TRANSCRIPTIONAL ACTIVATOR SOXR"/>
    <property type="match status" value="1"/>
</dbReference>
<dbReference type="GO" id="GO:0003677">
    <property type="term" value="F:DNA binding"/>
    <property type="evidence" value="ECO:0007669"/>
    <property type="project" value="UniProtKB-KW"/>
</dbReference>
<feature type="domain" description="HTH merR-type" evidence="2">
    <location>
        <begin position="6"/>
        <end position="80"/>
    </location>
</feature>
<dbReference type="AlphaFoldDB" id="A0A382C188"/>
<evidence type="ECO:0000259" key="2">
    <source>
        <dbReference type="PROSITE" id="PS50937"/>
    </source>
</evidence>
<accession>A0A382C188</accession>
<dbReference type="EMBL" id="UINC01032050">
    <property type="protein sequence ID" value="SVB19073.1"/>
    <property type="molecule type" value="Genomic_DNA"/>
</dbReference>
<gene>
    <name evidence="3" type="ORF">METZ01_LOCUS171927</name>
</gene>
<sequence>MTGTTTLTIGEVIDRLIEEFPDVTVSKIRFLESQGLVEPGRTPSGYRQFTATDVDLLRWVLRQQREHFLPLKVIREALEATGGRVPHPDGEVDDAEVSPFRERGRQRRFVGAVSVSREELATTVGVDPPIIAQLERLGLLVGHEAGSATVYDGEALHVARLAARFLELGVDARHLRMFLVGAQREAGVLEQALLPRLRRDDRSQRDVRAQLDELVDAGSQLREI</sequence>
<dbReference type="Pfam" id="PF13411">
    <property type="entry name" value="MerR_1"/>
    <property type="match status" value="1"/>
</dbReference>
<dbReference type="PROSITE" id="PS50937">
    <property type="entry name" value="HTH_MERR_2"/>
    <property type="match status" value="1"/>
</dbReference>
<dbReference type="SUPFAM" id="SSF46955">
    <property type="entry name" value="Putative DNA-binding domain"/>
    <property type="match status" value="1"/>
</dbReference>
<dbReference type="InterPro" id="IPR009061">
    <property type="entry name" value="DNA-bd_dom_put_sf"/>
</dbReference>
<dbReference type="GO" id="GO:0003700">
    <property type="term" value="F:DNA-binding transcription factor activity"/>
    <property type="evidence" value="ECO:0007669"/>
    <property type="project" value="InterPro"/>
</dbReference>
<feature type="non-terminal residue" evidence="3">
    <location>
        <position position="224"/>
    </location>
</feature>
<name>A0A382C188_9ZZZZ</name>
<organism evidence="3">
    <name type="scientific">marine metagenome</name>
    <dbReference type="NCBI Taxonomy" id="408172"/>
    <lineage>
        <taxon>unclassified sequences</taxon>
        <taxon>metagenomes</taxon>
        <taxon>ecological metagenomes</taxon>
    </lineage>
</organism>